<evidence type="ECO:0000313" key="4">
    <source>
        <dbReference type="EMBL" id="MBO2446234.1"/>
    </source>
</evidence>
<sequence>MAIKHLPVIGAATGLAVALGTVAAVGATGDDTQKAAPASAPSAALGKAAKPGDFNGDGRPDTAGTTQPGNPGGPDKRPVGMINVVYTGAKGPSPVGRQVLTPAALGFRKPEAYSATAPLSADFDRDGYADLVVAARDVPKSKVVIVYGGPKGLTGRKVVLTTQTVGTQFEGDSMAVGDFNGNGRPDIAVLGSGHTFVTFMDPVKRAVRGVTTTVKAPNSKGLYQLQAADFNGDHRDDLVLVVAKDSGDGDDIPNWGELRLGSPKGLGPGKVYGKKGLGFTAATGDVNGDGKADLVNEDRPANVLTRKLAVRLGTKTGFGPVKTITLGRDLGGHMSLADVNGDGKADLATEVLSNAVAVLFGAKGGLTTKGMQALGRKTPGAPKGVFARGYVLADLDGDRLADLTAGGVPPGDSVGTLNFFRGTRSGITMRGVVTLNGKQLDLGAWQIQLGAGLMD</sequence>
<proteinExistence type="predicted"/>
<dbReference type="AlphaFoldDB" id="A0A939PAW8"/>
<dbReference type="PANTHER" id="PTHR46580">
    <property type="entry name" value="SENSOR KINASE-RELATED"/>
    <property type="match status" value="1"/>
</dbReference>
<dbReference type="SUPFAM" id="SSF69318">
    <property type="entry name" value="Integrin alpha N-terminal domain"/>
    <property type="match status" value="2"/>
</dbReference>
<reference evidence="4" key="1">
    <citation type="submission" date="2021-03" db="EMBL/GenBank/DDBJ databases">
        <authorList>
            <person name="Kanchanasin P."/>
            <person name="Saeng-In P."/>
            <person name="Phongsopitanun W."/>
            <person name="Yuki M."/>
            <person name="Kudo T."/>
            <person name="Ohkuma M."/>
            <person name="Tanasupawat S."/>
        </authorList>
    </citation>
    <scope>NUCLEOTIDE SEQUENCE</scope>
    <source>
        <strain evidence="4">GKU 128</strain>
    </source>
</reference>
<dbReference type="EMBL" id="JAGEOJ010000002">
    <property type="protein sequence ID" value="MBO2446234.1"/>
    <property type="molecule type" value="Genomic_DNA"/>
</dbReference>
<feature type="chain" id="PRO_5038933424" evidence="3">
    <location>
        <begin position="24"/>
        <end position="455"/>
    </location>
</feature>
<evidence type="ECO:0000313" key="5">
    <source>
        <dbReference type="Proteomes" id="UP000669179"/>
    </source>
</evidence>
<feature type="region of interest" description="Disordered" evidence="2">
    <location>
        <begin position="31"/>
        <end position="80"/>
    </location>
</feature>
<keyword evidence="1 3" id="KW-0732">Signal</keyword>
<feature type="compositionally biased region" description="Low complexity" evidence="2">
    <location>
        <begin position="31"/>
        <end position="52"/>
    </location>
</feature>
<protein>
    <submittedName>
        <fullName evidence="4">VCBS repeat-containing protein</fullName>
    </submittedName>
</protein>
<name>A0A939PAW8_9ACTN</name>
<dbReference type="InterPro" id="IPR013517">
    <property type="entry name" value="FG-GAP"/>
</dbReference>
<gene>
    <name evidence="4" type="ORF">J4573_03975</name>
</gene>
<evidence type="ECO:0000256" key="3">
    <source>
        <dbReference type="SAM" id="SignalP"/>
    </source>
</evidence>
<evidence type="ECO:0000256" key="1">
    <source>
        <dbReference type="ARBA" id="ARBA00022729"/>
    </source>
</evidence>
<evidence type="ECO:0000256" key="2">
    <source>
        <dbReference type="SAM" id="MobiDB-lite"/>
    </source>
</evidence>
<dbReference type="Gene3D" id="2.130.10.130">
    <property type="entry name" value="Integrin alpha, N-terminal"/>
    <property type="match status" value="2"/>
</dbReference>
<dbReference type="Proteomes" id="UP000669179">
    <property type="component" value="Unassembled WGS sequence"/>
</dbReference>
<comment type="caution">
    <text evidence="4">The sequence shown here is derived from an EMBL/GenBank/DDBJ whole genome shotgun (WGS) entry which is preliminary data.</text>
</comment>
<accession>A0A939PAW8</accession>
<dbReference type="RefSeq" id="WP_208253860.1">
    <property type="nucleotide sequence ID" value="NZ_JAGEOJ010000002.1"/>
</dbReference>
<dbReference type="InterPro" id="IPR028994">
    <property type="entry name" value="Integrin_alpha_N"/>
</dbReference>
<dbReference type="Pfam" id="PF13517">
    <property type="entry name" value="FG-GAP_3"/>
    <property type="match status" value="1"/>
</dbReference>
<feature type="signal peptide" evidence="3">
    <location>
        <begin position="1"/>
        <end position="23"/>
    </location>
</feature>
<keyword evidence="5" id="KW-1185">Reference proteome</keyword>
<organism evidence="4 5">
    <name type="scientific">Actinomadura barringtoniae</name>
    <dbReference type="NCBI Taxonomy" id="1427535"/>
    <lineage>
        <taxon>Bacteria</taxon>
        <taxon>Bacillati</taxon>
        <taxon>Actinomycetota</taxon>
        <taxon>Actinomycetes</taxon>
        <taxon>Streptosporangiales</taxon>
        <taxon>Thermomonosporaceae</taxon>
        <taxon>Actinomadura</taxon>
    </lineage>
</organism>